<organism evidence="2 3">
    <name type="scientific">Kribbella koreensis</name>
    <dbReference type="NCBI Taxonomy" id="57909"/>
    <lineage>
        <taxon>Bacteria</taxon>
        <taxon>Bacillati</taxon>
        <taxon>Actinomycetota</taxon>
        <taxon>Actinomycetes</taxon>
        <taxon>Propionibacteriales</taxon>
        <taxon>Kribbellaceae</taxon>
        <taxon>Kribbella</taxon>
    </lineage>
</organism>
<keyword evidence="1" id="KW-0472">Membrane</keyword>
<feature type="transmembrane region" description="Helical" evidence="1">
    <location>
        <begin position="103"/>
        <end position="128"/>
    </location>
</feature>
<comment type="caution">
    <text evidence="2">The sequence shown here is derived from an EMBL/GenBank/DDBJ whole genome shotgun (WGS) entry which is preliminary data.</text>
</comment>
<feature type="transmembrane region" description="Helical" evidence="1">
    <location>
        <begin position="180"/>
        <end position="196"/>
    </location>
</feature>
<evidence type="ECO:0000256" key="1">
    <source>
        <dbReference type="SAM" id="Phobius"/>
    </source>
</evidence>
<keyword evidence="3" id="KW-1185">Reference proteome</keyword>
<keyword evidence="1" id="KW-1133">Transmembrane helix</keyword>
<reference evidence="2 3" key="1">
    <citation type="journal article" date="2019" name="Int. J. Syst. Evol. Microbiol.">
        <title>The Global Catalogue of Microorganisms (GCM) 10K type strain sequencing project: providing services to taxonomists for standard genome sequencing and annotation.</title>
        <authorList>
            <consortium name="The Broad Institute Genomics Platform"/>
            <consortium name="The Broad Institute Genome Sequencing Center for Infectious Disease"/>
            <person name="Wu L."/>
            <person name="Ma J."/>
        </authorList>
    </citation>
    <scope>NUCLEOTIDE SEQUENCE [LARGE SCALE GENOMIC DNA]</scope>
    <source>
        <strain evidence="2 3">JCM 10977</strain>
    </source>
</reference>
<dbReference type="RefSeq" id="WP_343968828.1">
    <property type="nucleotide sequence ID" value="NZ_BAAAHK010000007.1"/>
</dbReference>
<gene>
    <name evidence="2" type="ORF">GCM10009554_28130</name>
</gene>
<feature type="transmembrane region" description="Helical" evidence="1">
    <location>
        <begin position="72"/>
        <end position="91"/>
    </location>
</feature>
<accession>A0ABN1Q8C1</accession>
<evidence type="ECO:0000313" key="2">
    <source>
        <dbReference type="EMBL" id="GAA0938861.1"/>
    </source>
</evidence>
<dbReference type="EMBL" id="BAAAHK010000007">
    <property type="protein sequence ID" value="GAA0938861.1"/>
    <property type="molecule type" value="Genomic_DNA"/>
</dbReference>
<proteinExistence type="predicted"/>
<feature type="transmembrane region" description="Helical" evidence="1">
    <location>
        <begin position="202"/>
        <end position="221"/>
    </location>
</feature>
<feature type="transmembrane region" description="Helical" evidence="1">
    <location>
        <begin position="21"/>
        <end position="44"/>
    </location>
</feature>
<keyword evidence="1" id="KW-0812">Transmembrane</keyword>
<dbReference type="Proteomes" id="UP001500542">
    <property type="component" value="Unassembled WGS sequence"/>
</dbReference>
<protein>
    <recommendedName>
        <fullName evidence="4">DUF4386 family protein</fullName>
    </recommendedName>
</protein>
<evidence type="ECO:0008006" key="4">
    <source>
        <dbReference type="Google" id="ProtNLM"/>
    </source>
</evidence>
<evidence type="ECO:0000313" key="3">
    <source>
        <dbReference type="Proteomes" id="UP001500542"/>
    </source>
</evidence>
<sequence length="235" mass="24953">MSQLTTSASNKTVKKPRDVRGFWRVLLAVVAPLPMLFMGIYYLISPVDGDAPFAETVAATAADPGRFELMQWLQVPFFLLIPAMFAAAWVSRRTAPRLATADGLFAVGGMSAGFFLLDGVVTPTYLVVHDGLDASAVEKFADAVEKQATVQIGSLLFILAVTFGLLLLGIALWRSKVAPAWMGIALAFGGFTHPFMPGHLAAGAGLVIAAIGFAGASYALLHSANDNFDLPPLQR</sequence>
<name>A0ABN1Q8C1_9ACTN</name>
<feature type="transmembrane region" description="Helical" evidence="1">
    <location>
        <begin position="148"/>
        <end position="173"/>
    </location>
</feature>